<evidence type="ECO:0000313" key="9">
    <source>
        <dbReference type="EMBL" id="AEW05926.1"/>
    </source>
</evidence>
<reference evidence="10" key="1">
    <citation type="submission" date="2011-12" db="EMBL/GenBank/DDBJ databases">
        <title>The complete genome of chromosome of Sulfobacillus acidophilus DSM 10332.</title>
        <authorList>
            <person name="Lucas S."/>
            <person name="Han J."/>
            <person name="Lapidus A."/>
            <person name="Bruce D."/>
            <person name="Goodwin L."/>
            <person name="Pitluck S."/>
            <person name="Peters L."/>
            <person name="Kyrpides N."/>
            <person name="Mavromatis K."/>
            <person name="Ivanova N."/>
            <person name="Mikhailova N."/>
            <person name="Chertkov O."/>
            <person name="Saunders E."/>
            <person name="Detter J.C."/>
            <person name="Tapia R."/>
            <person name="Han C."/>
            <person name="Land M."/>
            <person name="Hauser L."/>
            <person name="Markowitz V."/>
            <person name="Cheng J.-F."/>
            <person name="Hugenholtz P."/>
            <person name="Woyke T."/>
            <person name="Wu D."/>
            <person name="Pukall R."/>
            <person name="Gehrich-Schroeter G."/>
            <person name="Schneider S."/>
            <person name="Klenk H.-P."/>
            <person name="Eisen J.A."/>
        </authorList>
    </citation>
    <scope>NUCLEOTIDE SEQUENCE [LARGE SCALE GENOMIC DNA]</scope>
    <source>
        <strain evidence="10">ATCC 700253 / DSM 10332 / NAL</strain>
    </source>
</reference>
<feature type="transmembrane region" description="Helical" evidence="8">
    <location>
        <begin position="323"/>
        <end position="344"/>
    </location>
</feature>
<dbReference type="HOGENOM" id="CLU_695673_0_0_9"/>
<keyword evidence="10" id="KW-1185">Reference proteome</keyword>
<keyword evidence="3" id="KW-0808">Transferase</keyword>
<keyword evidence="5 8" id="KW-1133">Transmembrane helix</keyword>
<evidence type="ECO:0000256" key="7">
    <source>
        <dbReference type="ARBA" id="ARBA00024033"/>
    </source>
</evidence>
<evidence type="ECO:0000256" key="4">
    <source>
        <dbReference type="ARBA" id="ARBA00022692"/>
    </source>
</evidence>
<feature type="transmembrane region" description="Helical" evidence="8">
    <location>
        <begin position="254"/>
        <end position="278"/>
    </location>
</feature>
<proteinExistence type="inferred from homology"/>
<keyword evidence="6 8" id="KW-0472">Membrane</keyword>
<dbReference type="STRING" id="679936.Sulac_2463"/>
<organism evidence="9 10">
    <name type="scientific">Sulfobacillus acidophilus (strain ATCC 700253 / DSM 10332 / NAL)</name>
    <dbReference type="NCBI Taxonomy" id="679936"/>
    <lineage>
        <taxon>Bacteria</taxon>
        <taxon>Bacillati</taxon>
        <taxon>Bacillota</taxon>
        <taxon>Clostridia</taxon>
        <taxon>Eubacteriales</taxon>
        <taxon>Clostridiales Family XVII. Incertae Sedis</taxon>
        <taxon>Sulfobacillus</taxon>
    </lineage>
</organism>
<feature type="transmembrane region" description="Helical" evidence="8">
    <location>
        <begin position="127"/>
        <end position="145"/>
    </location>
</feature>
<protein>
    <submittedName>
        <fullName evidence="9">Integral membrane protein-like protein</fullName>
    </submittedName>
</protein>
<dbReference type="GO" id="GO:0005886">
    <property type="term" value="C:plasma membrane"/>
    <property type="evidence" value="ECO:0007669"/>
    <property type="project" value="UniProtKB-SubCell"/>
</dbReference>
<dbReference type="EMBL" id="CP003179">
    <property type="protein sequence ID" value="AEW05926.1"/>
    <property type="molecule type" value="Genomic_DNA"/>
</dbReference>
<dbReference type="KEGG" id="sap:Sulac_2463"/>
<sequence>MRRGFSTWGKLLMLVPGLLWLFFQAVHIYPPLWVMGGGHPDFSYYAYSFTHYAYSDVVALFGSRRLFLHLWPYFQNIIEYPVIIGFYMSFMALLPGFLGYFTGSALGLALAYVVAGYVLGQNRGNEAVWWWSLSPLLFVYGLLNWDLLGIVTWGLAVGSYRRRHYAAAGAWMGVGVLTKFFPIVLFPYLAYELWRQGGREPLKRLAGTFGLVAVGGNLPFALFARRGWLEFFTFNSGRPADPGVWGWLVNTHRLSLAGVNLFSLLATLAGGLFLLALVHRHRIGAVQAATAALAWWFLCNKVYSPQYLLWVYYALLWLDLNPWQLLVVNVTGLLDFWMAMRWLGLGTTGSPDVALFVDRVVPWVIFLRDLTLIWAFVHPWRSAPKPAQPRESVSTSAES</sequence>
<feature type="transmembrane region" description="Helical" evidence="8">
    <location>
        <begin position="202"/>
        <end position="224"/>
    </location>
</feature>
<keyword evidence="4 8" id="KW-0812">Transmembrane</keyword>
<feature type="transmembrane region" description="Helical" evidence="8">
    <location>
        <begin position="100"/>
        <end position="120"/>
    </location>
</feature>
<evidence type="ECO:0000256" key="5">
    <source>
        <dbReference type="ARBA" id="ARBA00022989"/>
    </source>
</evidence>
<dbReference type="Pfam" id="PF09594">
    <property type="entry name" value="GT87"/>
    <property type="match status" value="1"/>
</dbReference>
<dbReference type="GO" id="GO:0016758">
    <property type="term" value="F:hexosyltransferase activity"/>
    <property type="evidence" value="ECO:0007669"/>
    <property type="project" value="InterPro"/>
</dbReference>
<reference evidence="9 10" key="2">
    <citation type="journal article" date="2012" name="Stand. Genomic Sci.">
        <title>Complete genome sequence of the moderately thermophilic mineral-sulfide-oxidizing firmicute Sulfobacillus acidophilus type strain (NAL(T)).</title>
        <authorList>
            <person name="Anderson I."/>
            <person name="Chertkov O."/>
            <person name="Chen A."/>
            <person name="Saunders E."/>
            <person name="Lapidus A."/>
            <person name="Nolan M."/>
            <person name="Lucas S."/>
            <person name="Hammon N."/>
            <person name="Deshpande S."/>
            <person name="Cheng J.F."/>
            <person name="Han C."/>
            <person name="Tapia R."/>
            <person name="Goodwin L.A."/>
            <person name="Pitluck S."/>
            <person name="Liolios K."/>
            <person name="Pagani I."/>
            <person name="Ivanova N."/>
            <person name="Mikhailova N."/>
            <person name="Pati A."/>
            <person name="Palaniappan K."/>
            <person name="Land M."/>
            <person name="Pan C."/>
            <person name="Rohde M."/>
            <person name="Pukall R."/>
            <person name="Goker M."/>
            <person name="Detter J.C."/>
            <person name="Woyke T."/>
            <person name="Bristow J."/>
            <person name="Eisen J.A."/>
            <person name="Markowitz V."/>
            <person name="Hugenholtz P."/>
            <person name="Kyrpides N.C."/>
            <person name="Klenk H.P."/>
            <person name="Mavromatis K."/>
        </authorList>
    </citation>
    <scope>NUCLEOTIDE SEQUENCE [LARGE SCALE GENOMIC DNA]</scope>
    <source>
        <strain evidence="10">ATCC 700253 / DSM 10332 / NAL</strain>
    </source>
</reference>
<evidence type="ECO:0000256" key="1">
    <source>
        <dbReference type="ARBA" id="ARBA00004651"/>
    </source>
</evidence>
<comment type="similarity">
    <text evidence="7">Belongs to the glycosyltransferase 87 family.</text>
</comment>
<feature type="transmembrane region" description="Helical" evidence="8">
    <location>
        <begin position="44"/>
        <end position="61"/>
    </location>
</feature>
<feature type="transmembrane region" description="Helical" evidence="8">
    <location>
        <begin position="165"/>
        <end position="190"/>
    </location>
</feature>
<dbReference type="AlphaFoldDB" id="G8TVZ9"/>
<keyword evidence="2" id="KW-1003">Cell membrane</keyword>
<gene>
    <name evidence="9" type="ordered locus">Sulac_2463</name>
</gene>
<feature type="transmembrane region" description="Helical" evidence="8">
    <location>
        <begin position="73"/>
        <end position="94"/>
    </location>
</feature>
<dbReference type="InterPro" id="IPR018584">
    <property type="entry name" value="GT87"/>
</dbReference>
<evidence type="ECO:0000256" key="2">
    <source>
        <dbReference type="ARBA" id="ARBA00022475"/>
    </source>
</evidence>
<accession>G8TVZ9</accession>
<comment type="subcellular location">
    <subcellularLocation>
        <location evidence="1">Cell membrane</location>
        <topology evidence="1">Multi-pass membrane protein</topology>
    </subcellularLocation>
</comment>
<evidence type="ECO:0000256" key="6">
    <source>
        <dbReference type="ARBA" id="ARBA00023136"/>
    </source>
</evidence>
<evidence type="ECO:0000256" key="3">
    <source>
        <dbReference type="ARBA" id="ARBA00022679"/>
    </source>
</evidence>
<dbReference type="PATRIC" id="fig|679936.5.peg.2550"/>
<evidence type="ECO:0000256" key="8">
    <source>
        <dbReference type="SAM" id="Phobius"/>
    </source>
</evidence>
<evidence type="ECO:0000313" key="10">
    <source>
        <dbReference type="Proteomes" id="UP000005439"/>
    </source>
</evidence>
<dbReference type="Proteomes" id="UP000005439">
    <property type="component" value="Chromosome"/>
</dbReference>
<name>G8TVZ9_SULAD</name>
<feature type="transmembrane region" description="Helical" evidence="8">
    <location>
        <begin position="285"/>
        <end position="303"/>
    </location>
</feature>